<dbReference type="InterPro" id="IPR036291">
    <property type="entry name" value="NAD(P)-bd_dom_sf"/>
</dbReference>
<reference evidence="3 4" key="1">
    <citation type="submission" date="2019-05" db="EMBL/GenBank/DDBJ databases">
        <title>Genome of Alcanivorax gelatiniphagus, an oil degrading marine bacteria.</title>
        <authorList>
            <person name="Kwon K.K."/>
        </authorList>
    </citation>
    <scope>NUCLEOTIDE SEQUENCE [LARGE SCALE GENOMIC DNA]</scope>
    <source>
        <strain evidence="3 4">MEBiC 08158</strain>
    </source>
</reference>
<dbReference type="SMART" id="SM00829">
    <property type="entry name" value="PKS_ER"/>
    <property type="match status" value="1"/>
</dbReference>
<dbReference type="InterPro" id="IPR013149">
    <property type="entry name" value="ADH-like_C"/>
</dbReference>
<evidence type="ECO:0000313" key="3">
    <source>
        <dbReference type="EMBL" id="TMW12181.1"/>
    </source>
</evidence>
<keyword evidence="4" id="KW-1185">Reference proteome</keyword>
<dbReference type="PANTHER" id="PTHR44154">
    <property type="entry name" value="QUINONE OXIDOREDUCTASE"/>
    <property type="match status" value="1"/>
</dbReference>
<dbReference type="InterPro" id="IPR020843">
    <property type="entry name" value="ER"/>
</dbReference>
<name>A0ABY2XLM1_9GAMM</name>
<dbReference type="InterPro" id="IPR011032">
    <property type="entry name" value="GroES-like_sf"/>
</dbReference>
<evidence type="ECO:0000256" key="1">
    <source>
        <dbReference type="ARBA" id="ARBA00022857"/>
    </source>
</evidence>
<dbReference type="Pfam" id="PF00107">
    <property type="entry name" value="ADH_zinc_N"/>
    <property type="match status" value="1"/>
</dbReference>
<accession>A0ABY2XLM1</accession>
<dbReference type="InterPro" id="IPR013154">
    <property type="entry name" value="ADH-like_N"/>
</dbReference>
<evidence type="ECO:0000259" key="2">
    <source>
        <dbReference type="SMART" id="SM00829"/>
    </source>
</evidence>
<gene>
    <name evidence="3" type="ORF">FGS76_11865</name>
</gene>
<dbReference type="SUPFAM" id="SSF51735">
    <property type="entry name" value="NAD(P)-binding Rossmann-fold domains"/>
    <property type="match status" value="1"/>
</dbReference>
<keyword evidence="1" id="KW-0521">NADP</keyword>
<evidence type="ECO:0000313" key="4">
    <source>
        <dbReference type="Proteomes" id="UP000739180"/>
    </source>
</evidence>
<dbReference type="Gene3D" id="3.90.180.10">
    <property type="entry name" value="Medium-chain alcohol dehydrogenases, catalytic domain"/>
    <property type="match status" value="1"/>
</dbReference>
<dbReference type="PANTHER" id="PTHR44154:SF1">
    <property type="entry name" value="QUINONE OXIDOREDUCTASE"/>
    <property type="match status" value="1"/>
</dbReference>
<protein>
    <submittedName>
        <fullName evidence="3">Zinc-binding alcohol dehydrogenase family protein</fullName>
    </submittedName>
</protein>
<organism evidence="3 4">
    <name type="scientific">Alloalcanivorax gelatiniphagus</name>
    <dbReference type="NCBI Taxonomy" id="1194167"/>
    <lineage>
        <taxon>Bacteria</taxon>
        <taxon>Pseudomonadati</taxon>
        <taxon>Pseudomonadota</taxon>
        <taxon>Gammaproteobacteria</taxon>
        <taxon>Oceanospirillales</taxon>
        <taxon>Alcanivoracaceae</taxon>
        <taxon>Alloalcanivorax</taxon>
    </lineage>
</organism>
<dbReference type="Proteomes" id="UP000739180">
    <property type="component" value="Unassembled WGS sequence"/>
</dbReference>
<proteinExistence type="predicted"/>
<feature type="domain" description="Enoyl reductase (ER)" evidence="2">
    <location>
        <begin position="10"/>
        <end position="317"/>
    </location>
</feature>
<comment type="caution">
    <text evidence="3">The sequence shown here is derived from an EMBL/GenBank/DDBJ whole genome shotgun (WGS) entry which is preliminary data.</text>
</comment>
<dbReference type="Pfam" id="PF08240">
    <property type="entry name" value="ADH_N"/>
    <property type="match status" value="1"/>
</dbReference>
<dbReference type="InterPro" id="IPR051603">
    <property type="entry name" value="Zinc-ADH_QOR/CCCR"/>
</dbReference>
<dbReference type="EMBL" id="VCQT01000036">
    <property type="protein sequence ID" value="TMW12181.1"/>
    <property type="molecule type" value="Genomic_DNA"/>
</dbReference>
<sequence length="319" mass="33360">MRALIFSATGSLGNLTLTERPDPEPGEGEVRVAVRAAGLNPSDVKNVLGRFPYTTTPRIPGRDFAGVIDAGPAHMIGLEVWGSGKGPGFTRDGSHAEYLVVPANGVSRKPAALSFAQAAVSGVPYLTALESLERCQVKAGTAMLIIGAGAVARAAAGLARALGARVILAARRADQVEHFGDQGLRALTLPQANNLADEVRALLGEAPEVILDTTGFWLPAAVETLAPFGRIAVIAAPTSGRVDTPIINLYRRGGSIVGINSMLHELPASAAMLDRIGAFFESGEVPAPLEFQEIRFSDAIDAYHQIDAGSSKKRALIPD</sequence>
<dbReference type="SUPFAM" id="SSF50129">
    <property type="entry name" value="GroES-like"/>
    <property type="match status" value="1"/>
</dbReference>
<dbReference type="RefSeq" id="WP_138772855.1">
    <property type="nucleotide sequence ID" value="NZ_JBHSSX010000112.1"/>
</dbReference>